<keyword evidence="5" id="KW-0788">Thiol protease</keyword>
<comment type="caution">
    <text evidence="6">The sequence shown here is derived from an EMBL/GenBank/DDBJ whole genome shotgun (WGS) entry which is preliminary data.</text>
</comment>
<organism evidence="6 7">
    <name type="scientific">Coilia grayii</name>
    <name type="common">Gray's grenadier anchovy</name>
    <dbReference type="NCBI Taxonomy" id="363190"/>
    <lineage>
        <taxon>Eukaryota</taxon>
        <taxon>Metazoa</taxon>
        <taxon>Chordata</taxon>
        <taxon>Craniata</taxon>
        <taxon>Vertebrata</taxon>
        <taxon>Euteleostomi</taxon>
        <taxon>Actinopterygii</taxon>
        <taxon>Neopterygii</taxon>
        <taxon>Teleostei</taxon>
        <taxon>Clupei</taxon>
        <taxon>Clupeiformes</taxon>
        <taxon>Clupeoidei</taxon>
        <taxon>Engraulidae</taxon>
        <taxon>Coilinae</taxon>
        <taxon>Coilia</taxon>
    </lineage>
</organism>
<dbReference type="AlphaFoldDB" id="A0ABD1K4N4"/>
<sequence length="269" mass="29329">MSLFGETVVVTGFGPFSQYLVNPSWTVAQGLKAEGLEEGTEIYIKEIPVSYSSAKQILSGIWEKVHPEFAVHLGIAPGSKAIALEQTGKNYGYKSRDVCGQCPFNHCCVEGGMDKLDSVINMRSLTKKLKAKGLDVIYSKDAGSRYLCDFAYYYSLHCGRGRAAFIHLPTSGGLAAPERLVAQLRTIIQAMLTELRGLSEGTVARTVDHSLPQECPQQLIQHSQSPSIIQAMLTELRGLSEGTAAPTVDHALPQECPQQLMQRSQSPPM</sequence>
<dbReference type="InterPro" id="IPR000816">
    <property type="entry name" value="Peptidase_C15"/>
</dbReference>
<keyword evidence="7" id="KW-1185">Reference proteome</keyword>
<evidence type="ECO:0000256" key="2">
    <source>
        <dbReference type="ARBA" id="ARBA00022490"/>
    </source>
</evidence>
<keyword evidence="2" id="KW-0963">Cytoplasm</keyword>
<reference evidence="6 7" key="1">
    <citation type="submission" date="2024-09" db="EMBL/GenBank/DDBJ databases">
        <title>A chromosome-level genome assembly of Gray's grenadier anchovy, Coilia grayii.</title>
        <authorList>
            <person name="Fu Z."/>
        </authorList>
    </citation>
    <scope>NUCLEOTIDE SEQUENCE [LARGE SCALE GENOMIC DNA]</scope>
    <source>
        <strain evidence="6">G4</strain>
        <tissue evidence="6">Muscle</tissue>
    </source>
</reference>
<name>A0ABD1K4N4_9TELE</name>
<dbReference type="Pfam" id="PF01470">
    <property type="entry name" value="Peptidase_C15"/>
    <property type="match status" value="1"/>
</dbReference>
<evidence type="ECO:0000256" key="4">
    <source>
        <dbReference type="ARBA" id="ARBA00022801"/>
    </source>
</evidence>
<dbReference type="CDD" id="cd00501">
    <property type="entry name" value="Peptidase_C15"/>
    <property type="match status" value="1"/>
</dbReference>
<evidence type="ECO:0000256" key="5">
    <source>
        <dbReference type="ARBA" id="ARBA00022807"/>
    </source>
</evidence>
<accession>A0ABD1K4N4</accession>
<protein>
    <recommendedName>
        <fullName evidence="8">Pyroglutamyl-peptidase I</fullName>
    </recommendedName>
</protein>
<evidence type="ECO:0000313" key="7">
    <source>
        <dbReference type="Proteomes" id="UP001591681"/>
    </source>
</evidence>
<dbReference type="InterPro" id="IPR036440">
    <property type="entry name" value="Peptidase_C15-like_sf"/>
</dbReference>
<dbReference type="Proteomes" id="UP001591681">
    <property type="component" value="Unassembled WGS sequence"/>
</dbReference>
<gene>
    <name evidence="6" type="ORF">ACEWY4_011399</name>
</gene>
<evidence type="ECO:0008006" key="8">
    <source>
        <dbReference type="Google" id="ProtNLM"/>
    </source>
</evidence>
<comment type="similarity">
    <text evidence="1">Belongs to the peptidase C15 family.</text>
</comment>
<dbReference type="EMBL" id="JBHFQA010000009">
    <property type="protein sequence ID" value="KAL2094087.1"/>
    <property type="molecule type" value="Genomic_DNA"/>
</dbReference>
<evidence type="ECO:0000313" key="6">
    <source>
        <dbReference type="EMBL" id="KAL2094087.1"/>
    </source>
</evidence>
<keyword evidence="3" id="KW-0645">Protease</keyword>
<dbReference type="Gene3D" id="3.40.630.20">
    <property type="entry name" value="Peptidase C15, pyroglutamyl peptidase I-like"/>
    <property type="match status" value="1"/>
</dbReference>
<dbReference type="InterPro" id="IPR016125">
    <property type="entry name" value="Peptidase_C15-like"/>
</dbReference>
<keyword evidence="4" id="KW-0378">Hydrolase</keyword>
<dbReference type="PRINTS" id="PR00706">
    <property type="entry name" value="PYROGLUPTASE"/>
</dbReference>
<dbReference type="PANTHER" id="PTHR23402:SF1">
    <property type="entry name" value="PYROGLUTAMYL-PEPTIDASE I"/>
    <property type="match status" value="1"/>
</dbReference>
<dbReference type="GO" id="GO:0006508">
    <property type="term" value="P:proteolysis"/>
    <property type="evidence" value="ECO:0007669"/>
    <property type="project" value="UniProtKB-KW"/>
</dbReference>
<proteinExistence type="inferred from homology"/>
<dbReference type="SUPFAM" id="SSF53182">
    <property type="entry name" value="Pyrrolidone carboxyl peptidase (pyroglutamate aminopeptidase)"/>
    <property type="match status" value="1"/>
</dbReference>
<evidence type="ECO:0000256" key="1">
    <source>
        <dbReference type="ARBA" id="ARBA00006641"/>
    </source>
</evidence>
<evidence type="ECO:0000256" key="3">
    <source>
        <dbReference type="ARBA" id="ARBA00022670"/>
    </source>
</evidence>
<dbReference type="PANTHER" id="PTHR23402">
    <property type="entry name" value="PROTEASE FAMILY C15 PYROGLUTAMYL-PEPTIDASE I-RELATED"/>
    <property type="match status" value="1"/>
</dbReference>
<dbReference type="GO" id="GO:0008234">
    <property type="term" value="F:cysteine-type peptidase activity"/>
    <property type="evidence" value="ECO:0007669"/>
    <property type="project" value="UniProtKB-KW"/>
</dbReference>